<proteinExistence type="predicted"/>
<dbReference type="PROSITE" id="PS51257">
    <property type="entry name" value="PROKAR_LIPOPROTEIN"/>
    <property type="match status" value="1"/>
</dbReference>
<sequence length="113" mass="12520">MKSWKMPLMAVAVLGLTGCAVDHGPYAGHDVKWFEAHQKSMSTQIDWCRAYYLKNGKAATKRIHACKEAATAYHDLQVKANRRFLFGSSKDKGTVISSGNVPLPPMQLPTMKP</sequence>
<name>A0A7T5BGV7_9PROT</name>
<accession>A0A7T5BGV7</accession>
<evidence type="ECO:0000313" key="1">
    <source>
        <dbReference type="EMBL" id="QQD71963.1"/>
    </source>
</evidence>
<gene>
    <name evidence="1" type="ORF">H2515_11065</name>
</gene>
<dbReference type="Proteomes" id="UP000595420">
    <property type="component" value="Chromosome"/>
</dbReference>
<evidence type="ECO:0000313" key="2">
    <source>
        <dbReference type="Proteomes" id="UP000595420"/>
    </source>
</evidence>
<organism evidence="1 2">
    <name type="scientific">Acidithiobacillus ferrivorans</name>
    <dbReference type="NCBI Taxonomy" id="160808"/>
    <lineage>
        <taxon>Bacteria</taxon>
        <taxon>Pseudomonadati</taxon>
        <taxon>Pseudomonadota</taxon>
        <taxon>Acidithiobacillia</taxon>
        <taxon>Acidithiobacillales</taxon>
        <taxon>Acidithiobacillaceae</taxon>
        <taxon>Acidithiobacillus</taxon>
    </lineage>
</organism>
<dbReference type="EMBL" id="CP059488">
    <property type="protein sequence ID" value="QQD71963.1"/>
    <property type="molecule type" value="Genomic_DNA"/>
</dbReference>
<reference evidence="1 2" key="1">
    <citation type="submission" date="2020-07" db="EMBL/GenBank/DDBJ databases">
        <title>Complete genome sequence analysis of Acidithiobacillus ferrivorans XJFY6S-08 reveals extreme environmental adaptation to alpine acid mine drainage.</title>
        <authorList>
            <person name="Yan L."/>
            <person name="Ni Y."/>
        </authorList>
    </citation>
    <scope>NUCLEOTIDE SEQUENCE [LARGE SCALE GENOMIC DNA]</scope>
    <source>
        <strain evidence="1 2">XJFY6S-08</strain>
    </source>
</reference>
<evidence type="ECO:0008006" key="3">
    <source>
        <dbReference type="Google" id="ProtNLM"/>
    </source>
</evidence>
<dbReference type="RefSeq" id="WP_198660145.1">
    <property type="nucleotide sequence ID" value="NZ_CP059488.1"/>
</dbReference>
<protein>
    <recommendedName>
        <fullName evidence="3">Lipoprotein</fullName>
    </recommendedName>
</protein>
<dbReference type="AlphaFoldDB" id="A0A7T5BGV7"/>